<sequence>FCNDKLELFKCSLIEKPWPENWELGFWLLVCFELESINELFRLDVDLELVRLVELERFPGGDNRYALGTVDTGRVMLERISCSNFKFDILELDILEFFELDILEFLEFDILEFLELVILAND</sequence>
<feature type="non-terminal residue" evidence="1">
    <location>
        <position position="1"/>
    </location>
</feature>
<comment type="caution">
    <text evidence="1">The sequence shown here is derived from an EMBL/GenBank/DDBJ whole genome shotgun (WGS) entry which is preliminary data.</text>
</comment>
<feature type="non-terminal residue" evidence="1">
    <location>
        <position position="122"/>
    </location>
</feature>
<proteinExistence type="predicted"/>
<gene>
    <name evidence="1" type="ORF">GMARGA_LOCUS37712</name>
</gene>
<dbReference type="EMBL" id="CAJVQB010080092">
    <property type="protein sequence ID" value="CAG8845568.1"/>
    <property type="molecule type" value="Genomic_DNA"/>
</dbReference>
<accession>A0ABN7X2X9</accession>
<reference evidence="1 2" key="1">
    <citation type="submission" date="2021-06" db="EMBL/GenBank/DDBJ databases">
        <authorList>
            <person name="Kallberg Y."/>
            <person name="Tangrot J."/>
            <person name="Rosling A."/>
        </authorList>
    </citation>
    <scope>NUCLEOTIDE SEQUENCE [LARGE SCALE GENOMIC DNA]</scope>
    <source>
        <strain evidence="1 2">120-4 pot B 10/14</strain>
    </source>
</reference>
<name>A0ABN7X2X9_GIGMA</name>
<protein>
    <submittedName>
        <fullName evidence="1">20433_t:CDS:1</fullName>
    </submittedName>
</protein>
<evidence type="ECO:0000313" key="2">
    <source>
        <dbReference type="Proteomes" id="UP000789901"/>
    </source>
</evidence>
<organism evidence="1 2">
    <name type="scientific">Gigaspora margarita</name>
    <dbReference type="NCBI Taxonomy" id="4874"/>
    <lineage>
        <taxon>Eukaryota</taxon>
        <taxon>Fungi</taxon>
        <taxon>Fungi incertae sedis</taxon>
        <taxon>Mucoromycota</taxon>
        <taxon>Glomeromycotina</taxon>
        <taxon>Glomeromycetes</taxon>
        <taxon>Diversisporales</taxon>
        <taxon>Gigasporaceae</taxon>
        <taxon>Gigaspora</taxon>
    </lineage>
</organism>
<dbReference type="Proteomes" id="UP000789901">
    <property type="component" value="Unassembled WGS sequence"/>
</dbReference>
<evidence type="ECO:0000313" key="1">
    <source>
        <dbReference type="EMBL" id="CAG8845568.1"/>
    </source>
</evidence>
<keyword evidence="2" id="KW-1185">Reference proteome</keyword>